<name>A0A9P4PM95_9PLEO</name>
<dbReference type="Proteomes" id="UP000799764">
    <property type="component" value="Unassembled WGS sequence"/>
</dbReference>
<evidence type="ECO:0000313" key="1">
    <source>
        <dbReference type="EMBL" id="KAF2445743.1"/>
    </source>
</evidence>
<proteinExistence type="predicted"/>
<comment type="caution">
    <text evidence="1">The sequence shown here is derived from an EMBL/GenBank/DDBJ whole genome shotgun (WGS) entry which is preliminary data.</text>
</comment>
<gene>
    <name evidence="1" type="ORF">P171DRAFT_484408</name>
</gene>
<dbReference type="AlphaFoldDB" id="A0A9P4PM95"/>
<keyword evidence="2" id="KW-1185">Reference proteome</keyword>
<organism evidence="1 2">
    <name type="scientific">Karstenula rhodostoma CBS 690.94</name>
    <dbReference type="NCBI Taxonomy" id="1392251"/>
    <lineage>
        <taxon>Eukaryota</taxon>
        <taxon>Fungi</taxon>
        <taxon>Dikarya</taxon>
        <taxon>Ascomycota</taxon>
        <taxon>Pezizomycotina</taxon>
        <taxon>Dothideomycetes</taxon>
        <taxon>Pleosporomycetidae</taxon>
        <taxon>Pleosporales</taxon>
        <taxon>Massarineae</taxon>
        <taxon>Didymosphaeriaceae</taxon>
        <taxon>Karstenula</taxon>
    </lineage>
</organism>
<dbReference type="OrthoDB" id="4521980at2759"/>
<dbReference type="EMBL" id="MU001499">
    <property type="protein sequence ID" value="KAF2445743.1"/>
    <property type="molecule type" value="Genomic_DNA"/>
</dbReference>
<reference evidence="1" key="1">
    <citation type="journal article" date="2020" name="Stud. Mycol.">
        <title>101 Dothideomycetes genomes: a test case for predicting lifestyles and emergence of pathogens.</title>
        <authorList>
            <person name="Haridas S."/>
            <person name="Albert R."/>
            <person name="Binder M."/>
            <person name="Bloem J."/>
            <person name="Labutti K."/>
            <person name="Salamov A."/>
            <person name="Andreopoulos B."/>
            <person name="Baker S."/>
            <person name="Barry K."/>
            <person name="Bills G."/>
            <person name="Bluhm B."/>
            <person name="Cannon C."/>
            <person name="Castanera R."/>
            <person name="Culley D."/>
            <person name="Daum C."/>
            <person name="Ezra D."/>
            <person name="Gonzalez J."/>
            <person name="Henrissat B."/>
            <person name="Kuo A."/>
            <person name="Liang C."/>
            <person name="Lipzen A."/>
            <person name="Lutzoni F."/>
            <person name="Magnuson J."/>
            <person name="Mondo S."/>
            <person name="Nolan M."/>
            <person name="Ohm R."/>
            <person name="Pangilinan J."/>
            <person name="Park H.-J."/>
            <person name="Ramirez L."/>
            <person name="Alfaro M."/>
            <person name="Sun H."/>
            <person name="Tritt A."/>
            <person name="Yoshinaga Y."/>
            <person name="Zwiers L.-H."/>
            <person name="Turgeon B."/>
            <person name="Goodwin S."/>
            <person name="Spatafora J."/>
            <person name="Crous P."/>
            <person name="Grigoriev I."/>
        </authorList>
    </citation>
    <scope>NUCLEOTIDE SEQUENCE</scope>
    <source>
        <strain evidence="1">CBS 690.94</strain>
    </source>
</reference>
<sequence>MTTTFTGPQVKPIAHPTSTEWNLAIKDADYYNILKGFTPQQMEDRWVCVTDEPDAHGNTVLHAARSWTSEEQVSLTIESGREGVGPKIGTLTWETNEYDTEDEAKELAVNICKHILGCELEIA</sequence>
<evidence type="ECO:0000313" key="2">
    <source>
        <dbReference type="Proteomes" id="UP000799764"/>
    </source>
</evidence>
<protein>
    <submittedName>
        <fullName evidence="1">Uncharacterized protein</fullName>
    </submittedName>
</protein>
<accession>A0A9P4PM95</accession>